<reference evidence="2" key="3">
    <citation type="submission" date="2025-09" db="UniProtKB">
        <authorList>
            <consortium name="Ensembl"/>
        </authorList>
    </citation>
    <scope>IDENTIFICATION</scope>
</reference>
<dbReference type="GO" id="GO:0003682">
    <property type="term" value="F:chromatin binding"/>
    <property type="evidence" value="ECO:0007669"/>
    <property type="project" value="InterPro"/>
</dbReference>
<sequence length="149" mass="17385">EVVRVRDTVLLRSGSRECLPYVAKISAIWEKPCTGKLFMSLFWYYRPENTQASHDSSSFGERELFASRHQDVNSVACIEEKCFVLTFAEYCRFHAMVKRREEGTPDPATIVPRMQGGRVPLYRRVPDSADPSLIFYCRYFYNLQQQQIV</sequence>
<dbReference type="InterPro" id="IPR043151">
    <property type="entry name" value="BAH_sf"/>
</dbReference>
<dbReference type="Pfam" id="PF01426">
    <property type="entry name" value="BAH"/>
    <property type="match status" value="1"/>
</dbReference>
<accession>H3AUS9</accession>
<dbReference type="GeneTree" id="ENSGT00390000003967"/>
<protein>
    <recommendedName>
        <fullName evidence="1">BAH domain-containing protein</fullName>
    </recommendedName>
</protein>
<organism evidence="2 3">
    <name type="scientific">Latimeria chalumnae</name>
    <name type="common">Coelacanth</name>
    <dbReference type="NCBI Taxonomy" id="7897"/>
    <lineage>
        <taxon>Eukaryota</taxon>
        <taxon>Metazoa</taxon>
        <taxon>Chordata</taxon>
        <taxon>Craniata</taxon>
        <taxon>Vertebrata</taxon>
        <taxon>Euteleostomi</taxon>
        <taxon>Coelacanthiformes</taxon>
        <taxon>Coelacanthidae</taxon>
        <taxon>Latimeria</taxon>
    </lineage>
</organism>
<dbReference type="PROSITE" id="PS51038">
    <property type="entry name" value="BAH"/>
    <property type="match status" value="1"/>
</dbReference>
<dbReference type="AlphaFoldDB" id="H3AUS9"/>
<dbReference type="Gene3D" id="2.30.30.490">
    <property type="match status" value="1"/>
</dbReference>
<name>H3AUS9_LATCH</name>
<dbReference type="InterPro" id="IPR053032">
    <property type="entry name" value="BAH_domain-containing"/>
</dbReference>
<evidence type="ECO:0000313" key="2">
    <source>
        <dbReference type="Ensembl" id="ENSLACP00000013400.1"/>
    </source>
</evidence>
<dbReference type="OMA" id="AKISAIW"/>
<dbReference type="PANTHER" id="PTHR46576:SF1">
    <property type="entry name" value="BROMO ADJACENT HOMOLOGY DOMAIN-CONTAINING 1 PROTEIN"/>
    <property type="match status" value="1"/>
</dbReference>
<evidence type="ECO:0000259" key="1">
    <source>
        <dbReference type="PROSITE" id="PS51038"/>
    </source>
</evidence>
<dbReference type="EMBL" id="AFYH01132872">
    <property type="status" value="NOT_ANNOTATED_CDS"/>
    <property type="molecule type" value="Genomic_DNA"/>
</dbReference>
<dbReference type="GO" id="GO:0045892">
    <property type="term" value="P:negative regulation of DNA-templated transcription"/>
    <property type="evidence" value="ECO:0007669"/>
    <property type="project" value="TreeGrafter"/>
</dbReference>
<reference evidence="2" key="2">
    <citation type="submission" date="2025-08" db="UniProtKB">
        <authorList>
            <consortium name="Ensembl"/>
        </authorList>
    </citation>
    <scope>IDENTIFICATION</scope>
</reference>
<dbReference type="InterPro" id="IPR001025">
    <property type="entry name" value="BAH_dom"/>
</dbReference>
<dbReference type="InParanoid" id="H3AUS9"/>
<dbReference type="STRING" id="7897.ENSLACP00000013400"/>
<reference evidence="3" key="1">
    <citation type="submission" date="2011-08" db="EMBL/GenBank/DDBJ databases">
        <title>The draft genome of Latimeria chalumnae.</title>
        <authorList>
            <person name="Di Palma F."/>
            <person name="Alfoldi J."/>
            <person name="Johnson J."/>
            <person name="Berlin A."/>
            <person name="Gnerre S."/>
            <person name="Jaffe D."/>
            <person name="MacCallum I."/>
            <person name="Young S."/>
            <person name="Walker B.J."/>
            <person name="Lander E."/>
            <person name="Lindblad-Toh K."/>
        </authorList>
    </citation>
    <scope>NUCLEOTIDE SEQUENCE [LARGE SCALE GENOMIC DNA]</scope>
    <source>
        <strain evidence="3">Wild caught</strain>
    </source>
</reference>
<dbReference type="Proteomes" id="UP000008672">
    <property type="component" value="Unassembled WGS sequence"/>
</dbReference>
<dbReference type="Ensembl" id="ENSLACT00000013496.1">
    <property type="protein sequence ID" value="ENSLACP00000013400.1"/>
    <property type="gene ID" value="ENSLACG00000011799.1"/>
</dbReference>
<dbReference type="SMART" id="SM00439">
    <property type="entry name" value="BAH"/>
    <property type="match status" value="1"/>
</dbReference>
<dbReference type="GO" id="GO:0000976">
    <property type="term" value="F:transcription cis-regulatory region binding"/>
    <property type="evidence" value="ECO:0007669"/>
    <property type="project" value="TreeGrafter"/>
</dbReference>
<proteinExistence type="predicted"/>
<dbReference type="eggNOG" id="KOG1886">
    <property type="taxonomic scope" value="Eukaryota"/>
</dbReference>
<keyword evidence="3" id="KW-1185">Reference proteome</keyword>
<evidence type="ECO:0000313" key="3">
    <source>
        <dbReference type="Proteomes" id="UP000008672"/>
    </source>
</evidence>
<dbReference type="PANTHER" id="PTHR46576">
    <property type="entry name" value="BROMO ADJACENT HOMOLOGY DOMAIN-CONTAINING 1 PROTEIN"/>
    <property type="match status" value="1"/>
</dbReference>
<dbReference type="GO" id="GO:0031507">
    <property type="term" value="P:heterochromatin formation"/>
    <property type="evidence" value="ECO:0007669"/>
    <property type="project" value="TreeGrafter"/>
</dbReference>
<feature type="domain" description="BAH" evidence="1">
    <location>
        <begin position="1"/>
        <end position="149"/>
    </location>
</feature>
<dbReference type="HOGENOM" id="CLU_147087_0_0_1"/>
<dbReference type="GO" id="GO:0005677">
    <property type="term" value="C:chromatin silencing complex"/>
    <property type="evidence" value="ECO:0007669"/>
    <property type="project" value="TreeGrafter"/>
</dbReference>